<comment type="caution">
    <text evidence="1">The sequence shown here is derived from an EMBL/GenBank/DDBJ whole genome shotgun (WGS) entry which is preliminary data.</text>
</comment>
<dbReference type="SUPFAM" id="SSF56784">
    <property type="entry name" value="HAD-like"/>
    <property type="match status" value="1"/>
</dbReference>
<organism evidence="1 2">
    <name type="scientific">Candidatus Blautia stercorigallinarum</name>
    <dbReference type="NCBI Taxonomy" id="2838501"/>
    <lineage>
        <taxon>Bacteria</taxon>
        <taxon>Bacillati</taxon>
        <taxon>Bacillota</taxon>
        <taxon>Clostridia</taxon>
        <taxon>Lachnospirales</taxon>
        <taxon>Lachnospiraceae</taxon>
        <taxon>Blautia</taxon>
    </lineage>
</organism>
<dbReference type="AlphaFoldDB" id="A0A9D1PDD2"/>
<accession>A0A9D1PDD2</accession>
<dbReference type="GO" id="GO:0016791">
    <property type="term" value="F:phosphatase activity"/>
    <property type="evidence" value="ECO:0007669"/>
    <property type="project" value="TreeGrafter"/>
</dbReference>
<reference evidence="1" key="1">
    <citation type="journal article" date="2021" name="PeerJ">
        <title>Extensive microbial diversity within the chicken gut microbiome revealed by metagenomics and culture.</title>
        <authorList>
            <person name="Gilroy R."/>
            <person name="Ravi A."/>
            <person name="Getino M."/>
            <person name="Pursley I."/>
            <person name="Horton D.L."/>
            <person name="Alikhan N.F."/>
            <person name="Baker D."/>
            <person name="Gharbi K."/>
            <person name="Hall N."/>
            <person name="Watson M."/>
            <person name="Adriaenssens E.M."/>
            <person name="Foster-Nyarko E."/>
            <person name="Jarju S."/>
            <person name="Secka A."/>
            <person name="Antonio M."/>
            <person name="Oren A."/>
            <person name="Chaudhuri R.R."/>
            <person name="La Ragione R."/>
            <person name="Hildebrand F."/>
            <person name="Pallen M.J."/>
        </authorList>
    </citation>
    <scope>NUCLEOTIDE SEQUENCE</scope>
    <source>
        <strain evidence="1">CHK195-9823</strain>
    </source>
</reference>
<dbReference type="NCBIfam" id="TIGR01484">
    <property type="entry name" value="HAD-SF-IIB"/>
    <property type="match status" value="1"/>
</dbReference>
<dbReference type="NCBIfam" id="TIGR00099">
    <property type="entry name" value="Cof-subfamily"/>
    <property type="match status" value="1"/>
</dbReference>
<dbReference type="InterPro" id="IPR000150">
    <property type="entry name" value="Cof"/>
</dbReference>
<sequence>MKLLFTDLDGTLLNRDKRISAEDLEAISRASRQGNITVISTGRSLSSARPYIEELASVQNRCYAITYNGGLIYDCTARKVIYEKTIPLPYVKYIFGQAEKFHIHCQTYEDGYVLASKDSEELREYASHTSMPVRILPDPPAALTKEPFKVLTSCLHDKELHQAYRRSLEEWAKDKISLFFSSEYYLEHVPLGVSKGSAIRRLCQLLEVPRENTYAAGDAENDIAMLRAAHMGIAMINGSEEVKKAADHVTKSDNDHGGIAEIIKNFIEN</sequence>
<protein>
    <submittedName>
        <fullName evidence="1">Cof-type HAD-IIB family hydrolase</fullName>
    </submittedName>
</protein>
<dbReference type="InterPro" id="IPR023214">
    <property type="entry name" value="HAD_sf"/>
</dbReference>
<proteinExistence type="predicted"/>
<gene>
    <name evidence="1" type="ORF">H9747_04095</name>
</gene>
<dbReference type="Gene3D" id="3.30.1240.10">
    <property type="match status" value="1"/>
</dbReference>
<dbReference type="CDD" id="cd07516">
    <property type="entry name" value="HAD_Pase"/>
    <property type="match status" value="1"/>
</dbReference>
<dbReference type="PANTHER" id="PTHR10000:SF8">
    <property type="entry name" value="HAD SUPERFAMILY HYDROLASE-LIKE, TYPE 3"/>
    <property type="match status" value="1"/>
</dbReference>
<dbReference type="GO" id="GO:0005829">
    <property type="term" value="C:cytosol"/>
    <property type="evidence" value="ECO:0007669"/>
    <property type="project" value="TreeGrafter"/>
</dbReference>
<dbReference type="SFLD" id="SFLDS00003">
    <property type="entry name" value="Haloacid_Dehalogenase"/>
    <property type="match status" value="1"/>
</dbReference>
<dbReference type="GO" id="GO:0000287">
    <property type="term" value="F:magnesium ion binding"/>
    <property type="evidence" value="ECO:0007669"/>
    <property type="project" value="TreeGrafter"/>
</dbReference>
<evidence type="ECO:0000313" key="2">
    <source>
        <dbReference type="Proteomes" id="UP000886814"/>
    </source>
</evidence>
<dbReference type="SFLD" id="SFLDG01144">
    <property type="entry name" value="C2.B.4:_PGP_Like"/>
    <property type="match status" value="1"/>
</dbReference>
<name>A0A9D1PDD2_9FIRM</name>
<evidence type="ECO:0000313" key="1">
    <source>
        <dbReference type="EMBL" id="HIV38168.1"/>
    </source>
</evidence>
<dbReference type="InterPro" id="IPR036412">
    <property type="entry name" value="HAD-like_sf"/>
</dbReference>
<dbReference type="Pfam" id="PF08282">
    <property type="entry name" value="Hydrolase_3"/>
    <property type="match status" value="1"/>
</dbReference>
<dbReference type="SFLD" id="SFLDG01140">
    <property type="entry name" value="C2.B:_Phosphomannomutase_and_P"/>
    <property type="match status" value="1"/>
</dbReference>
<dbReference type="PROSITE" id="PS01228">
    <property type="entry name" value="COF_1"/>
    <property type="match status" value="1"/>
</dbReference>
<dbReference type="Gene3D" id="3.40.50.1000">
    <property type="entry name" value="HAD superfamily/HAD-like"/>
    <property type="match status" value="1"/>
</dbReference>
<keyword evidence="1" id="KW-0378">Hydrolase</keyword>
<dbReference type="InterPro" id="IPR006379">
    <property type="entry name" value="HAD-SF_hydro_IIB"/>
</dbReference>
<dbReference type="Proteomes" id="UP000886814">
    <property type="component" value="Unassembled WGS sequence"/>
</dbReference>
<dbReference type="PANTHER" id="PTHR10000">
    <property type="entry name" value="PHOSPHOSERINE PHOSPHATASE"/>
    <property type="match status" value="1"/>
</dbReference>
<reference evidence="1" key="2">
    <citation type="submission" date="2021-04" db="EMBL/GenBank/DDBJ databases">
        <authorList>
            <person name="Gilroy R."/>
        </authorList>
    </citation>
    <scope>NUCLEOTIDE SEQUENCE</scope>
    <source>
        <strain evidence="1">CHK195-9823</strain>
    </source>
</reference>
<dbReference type="EMBL" id="DXIQ01000025">
    <property type="protein sequence ID" value="HIV38168.1"/>
    <property type="molecule type" value="Genomic_DNA"/>
</dbReference>